<evidence type="ECO:0000313" key="2">
    <source>
        <dbReference type="EMBL" id="CAK3920827.1"/>
    </source>
</evidence>
<feature type="domain" description="F-box" evidence="1">
    <location>
        <begin position="28"/>
        <end position="79"/>
    </location>
</feature>
<reference evidence="2" key="1">
    <citation type="submission" date="2023-11" db="EMBL/GenBank/DDBJ databases">
        <authorList>
            <person name="Alioto T."/>
            <person name="Alioto T."/>
            <person name="Gomez Garrido J."/>
        </authorList>
    </citation>
    <scope>NUCLEOTIDE SEQUENCE</scope>
</reference>
<proteinExistence type="predicted"/>
<dbReference type="Proteomes" id="UP001296104">
    <property type="component" value="Unassembled WGS sequence"/>
</dbReference>
<dbReference type="InterPro" id="IPR036047">
    <property type="entry name" value="F-box-like_dom_sf"/>
</dbReference>
<dbReference type="Gene3D" id="1.20.1280.50">
    <property type="match status" value="1"/>
</dbReference>
<gene>
    <name evidence="2" type="ORF">LECACI_7A002772</name>
</gene>
<dbReference type="Pfam" id="PF00646">
    <property type="entry name" value="F-box"/>
    <property type="match status" value="1"/>
</dbReference>
<sequence>MDSREPDANDMTATDILPSTDSTAISEACGAVMYTAELLEAILDFLPPKKVLLSKRVCRQFRDLVDSSVTLQKKLWYRVSSRTEDQDVWVVNGGPLLQDGHLERLTGRDSDPKLSLERNVVLATFNPMLLRRYYYEENERLSDVARRTIEPMPWQFPELLLRGLRDGPKQTWENMLLIETPVLSAAVDARWSISFHITIETDGRKVEFPMYAYGDRSETGMTVRALLNAIRNSPARQHFEPWICRNIEGQSKWDSLFEPEKLEKETLRDFIEDLETNLGGTMEIDTSEGRDVHMRFWGVIFTTEEKLELERKDNASR</sequence>
<dbReference type="InterPro" id="IPR001810">
    <property type="entry name" value="F-box_dom"/>
</dbReference>
<name>A0AAI8YVJ6_9PEZI</name>
<dbReference type="EMBL" id="CAVMBE010000012">
    <property type="protein sequence ID" value="CAK3920827.1"/>
    <property type="molecule type" value="Genomic_DNA"/>
</dbReference>
<organism evidence="2 3">
    <name type="scientific">Lecanosticta acicola</name>
    <dbReference type="NCBI Taxonomy" id="111012"/>
    <lineage>
        <taxon>Eukaryota</taxon>
        <taxon>Fungi</taxon>
        <taxon>Dikarya</taxon>
        <taxon>Ascomycota</taxon>
        <taxon>Pezizomycotina</taxon>
        <taxon>Dothideomycetes</taxon>
        <taxon>Dothideomycetidae</taxon>
        <taxon>Mycosphaerellales</taxon>
        <taxon>Mycosphaerellaceae</taxon>
        <taxon>Lecanosticta</taxon>
    </lineage>
</organism>
<evidence type="ECO:0000313" key="3">
    <source>
        <dbReference type="Proteomes" id="UP001296104"/>
    </source>
</evidence>
<dbReference type="SUPFAM" id="SSF81383">
    <property type="entry name" value="F-box domain"/>
    <property type="match status" value="1"/>
</dbReference>
<dbReference type="AlphaFoldDB" id="A0AAI8YVJ6"/>
<accession>A0AAI8YVJ6</accession>
<evidence type="ECO:0000259" key="1">
    <source>
        <dbReference type="PROSITE" id="PS50181"/>
    </source>
</evidence>
<comment type="caution">
    <text evidence="2">The sequence shown here is derived from an EMBL/GenBank/DDBJ whole genome shotgun (WGS) entry which is preliminary data.</text>
</comment>
<keyword evidence="3" id="KW-1185">Reference proteome</keyword>
<protein>
    <recommendedName>
        <fullName evidence="1">F-box domain-containing protein</fullName>
    </recommendedName>
</protein>
<dbReference type="PROSITE" id="PS50181">
    <property type="entry name" value="FBOX"/>
    <property type="match status" value="1"/>
</dbReference>